<evidence type="ECO:0000313" key="2">
    <source>
        <dbReference type="Proteomes" id="UP000294887"/>
    </source>
</evidence>
<keyword evidence="2" id="KW-1185">Reference proteome</keyword>
<accession>A0A4R1F0J1</accession>
<protein>
    <submittedName>
        <fullName evidence="1">Uncharacterized protein</fullName>
    </submittedName>
</protein>
<comment type="caution">
    <text evidence="1">The sequence shown here is derived from an EMBL/GenBank/DDBJ whole genome shotgun (WGS) entry which is preliminary data.</text>
</comment>
<reference evidence="1 2" key="1">
    <citation type="submission" date="2019-03" db="EMBL/GenBank/DDBJ databases">
        <title>Genomic Encyclopedia of Type Strains, Phase IV (KMG-IV): sequencing the most valuable type-strain genomes for metagenomic binning, comparative biology and taxonomic classification.</title>
        <authorList>
            <person name="Goeker M."/>
        </authorList>
    </citation>
    <scope>NUCLEOTIDE SEQUENCE [LARGE SCALE GENOMIC DNA]</scope>
    <source>
        <strain evidence="1 2">DSM 24830</strain>
    </source>
</reference>
<gene>
    <name evidence="1" type="ORF">EV695_2241</name>
</gene>
<dbReference type="AlphaFoldDB" id="A0A4R1F0J1"/>
<dbReference type="EMBL" id="SMFQ01000003">
    <property type="protein sequence ID" value="TCJ87726.1"/>
    <property type="molecule type" value="Genomic_DNA"/>
</dbReference>
<proteinExistence type="predicted"/>
<dbReference type="Proteomes" id="UP000294887">
    <property type="component" value="Unassembled WGS sequence"/>
</dbReference>
<dbReference type="RefSeq" id="WP_131905979.1">
    <property type="nucleotide sequence ID" value="NZ_BAAAFU010000004.1"/>
</dbReference>
<organism evidence="1 2">
    <name type="scientific">Cocleimonas flava</name>
    <dbReference type="NCBI Taxonomy" id="634765"/>
    <lineage>
        <taxon>Bacteria</taxon>
        <taxon>Pseudomonadati</taxon>
        <taxon>Pseudomonadota</taxon>
        <taxon>Gammaproteobacteria</taxon>
        <taxon>Thiotrichales</taxon>
        <taxon>Thiotrichaceae</taxon>
        <taxon>Cocleimonas</taxon>
    </lineage>
</organism>
<evidence type="ECO:0000313" key="1">
    <source>
        <dbReference type="EMBL" id="TCJ87726.1"/>
    </source>
</evidence>
<name>A0A4R1F0J1_9GAMM</name>
<sequence length="199" mass="23204">MSSQTDVQPRTTTKQIQFVQNDIEFIVDVTYTHDNKLPRTWDANVLIPDGMETINCYRTGLIAWMSTIKTYVLEHDNSNVDQDCEKNIHDDIVARVTHNYFNRDSIQKYKTIIKEHHQKIDEKYKGELAILLEEKRVANQSYKAGEISHSKYQDAIDAETDLKNKVENLKREYSSKYFNCGYSGFHFECGNLKDIYCGS</sequence>